<dbReference type="GO" id="GO:0008233">
    <property type="term" value="F:peptidase activity"/>
    <property type="evidence" value="ECO:0007669"/>
    <property type="project" value="InterPro"/>
</dbReference>
<sequence>MTTTTGEHSTSIEDGRTRELIDAQLVAIQTSGRAGRFSFFQPRNLCWWVYVVAVGYGVVSVATVFTAPVHAFGSAVAGSVVLLLIYGAVLWWFTRHIDRYSPIPGKLVAAAMAWGGFAATLGIAIWANTPIISLYAKAFGQRFAADWGAGLTAPFVEEISKGLGVVLLIFLATRVIRTAFDGFVVGAFVGLGFQVSEDILYAFNQAGSDFGVGARTLAFETSVGRIITGLSGHIAFSAIFGVGVVYLLGRRGEPRNVLRGLGLMILAMVLHGVWDALSAIFPTSSTTISLIVTGIAVVVYLAITVWVFRLVVVRERELLHDILAPEAADGVIGVEELNAITGDAKQRRRFRKKQGGRAAVRREKWVTAATGDLADQIAVARGHDTPAVQFARSEVVRLRGGGPSLP</sequence>
<accession>R7Y914</accession>
<dbReference type="AlphaFoldDB" id="R7Y914"/>
<feature type="transmembrane region" description="Helical" evidence="1">
    <location>
        <begin position="105"/>
        <end position="127"/>
    </location>
</feature>
<feature type="transmembrane region" description="Helical" evidence="1">
    <location>
        <begin position="147"/>
        <end position="171"/>
    </location>
</feature>
<keyword evidence="1" id="KW-0472">Membrane</keyword>
<dbReference type="Pfam" id="PF13367">
    <property type="entry name" value="PrsW-protease"/>
    <property type="match status" value="1"/>
</dbReference>
<dbReference type="RefSeq" id="WP_010843148.1">
    <property type="nucleotide sequence ID" value="NZ_AQPW01000015.1"/>
</dbReference>
<comment type="caution">
    <text evidence="2">The sequence shown here is derived from an EMBL/GenBank/DDBJ whole genome shotgun (WGS) entry which is preliminary data.</text>
</comment>
<gene>
    <name evidence="2" type="ORF">GTC6_13686</name>
</gene>
<dbReference type="EMBL" id="AQPW01000015">
    <property type="protein sequence ID" value="EON32219.1"/>
    <property type="molecule type" value="Genomic_DNA"/>
</dbReference>
<evidence type="ECO:0000313" key="3">
    <source>
        <dbReference type="Proteomes" id="UP000013569"/>
    </source>
</evidence>
<dbReference type="PANTHER" id="PTHR36844:SF1">
    <property type="entry name" value="PROTEASE PRSW"/>
    <property type="match status" value="1"/>
</dbReference>
<feature type="transmembrane region" description="Helical" evidence="1">
    <location>
        <begin position="71"/>
        <end position="93"/>
    </location>
</feature>
<dbReference type="InterPro" id="IPR026898">
    <property type="entry name" value="PrsW"/>
</dbReference>
<feature type="transmembrane region" description="Helical" evidence="1">
    <location>
        <begin position="260"/>
        <end position="281"/>
    </location>
</feature>
<keyword evidence="1" id="KW-0812">Transmembrane</keyword>
<evidence type="ECO:0000313" key="2">
    <source>
        <dbReference type="EMBL" id="EON32219.1"/>
    </source>
</evidence>
<protein>
    <submittedName>
        <fullName evidence="2">Uncharacterized protein</fullName>
    </submittedName>
</protein>
<dbReference type="OrthoDB" id="9785431at2"/>
<organism evidence="2 3">
    <name type="scientific">Gordonia terrae C-6</name>
    <dbReference type="NCBI Taxonomy" id="1316928"/>
    <lineage>
        <taxon>Bacteria</taxon>
        <taxon>Bacillati</taxon>
        <taxon>Actinomycetota</taxon>
        <taxon>Actinomycetes</taxon>
        <taxon>Mycobacteriales</taxon>
        <taxon>Gordoniaceae</taxon>
        <taxon>Gordonia</taxon>
    </lineage>
</organism>
<dbReference type="PANTHER" id="PTHR36844">
    <property type="entry name" value="PROTEASE PRSW"/>
    <property type="match status" value="1"/>
</dbReference>
<feature type="transmembrane region" description="Helical" evidence="1">
    <location>
        <begin position="287"/>
        <end position="308"/>
    </location>
</feature>
<feature type="transmembrane region" description="Helical" evidence="1">
    <location>
        <begin position="223"/>
        <end position="248"/>
    </location>
</feature>
<reference evidence="2 3" key="1">
    <citation type="journal article" date="2013" name="Genome Announc.">
        <title>Draft Genome Sequence of a Benzothiophene-Desulfurizing Bacterium, Gordona terrae Strain C-6.</title>
        <authorList>
            <person name="Wang W."/>
            <person name="Ma T."/>
            <person name="Ren Y."/>
            <person name="Li G."/>
        </authorList>
    </citation>
    <scope>NUCLEOTIDE SEQUENCE [LARGE SCALE GENOMIC DNA]</scope>
    <source>
        <strain evidence="2 3">C-6</strain>
    </source>
</reference>
<name>R7Y914_9ACTN</name>
<keyword evidence="1" id="KW-1133">Transmembrane helix</keyword>
<feature type="transmembrane region" description="Helical" evidence="1">
    <location>
        <begin position="183"/>
        <end position="203"/>
    </location>
</feature>
<feature type="transmembrane region" description="Helical" evidence="1">
    <location>
        <begin position="45"/>
        <end position="65"/>
    </location>
</feature>
<evidence type="ECO:0000256" key="1">
    <source>
        <dbReference type="SAM" id="Phobius"/>
    </source>
</evidence>
<proteinExistence type="predicted"/>
<dbReference type="PATRIC" id="fig|1316928.3.peg.2757"/>
<dbReference type="Proteomes" id="UP000013569">
    <property type="component" value="Unassembled WGS sequence"/>
</dbReference>